<dbReference type="EMBL" id="JAIWYP010000008">
    <property type="protein sequence ID" value="KAH3789622.1"/>
    <property type="molecule type" value="Genomic_DNA"/>
</dbReference>
<sequence>MMHVFAPGLVPSVQPGGDADLPTAAHQGQGQHRGSGSERAQTVRKIHRAGQDAVPGLYEPRTW</sequence>
<keyword evidence="3" id="KW-1185">Reference proteome</keyword>
<dbReference type="Proteomes" id="UP000828390">
    <property type="component" value="Unassembled WGS sequence"/>
</dbReference>
<evidence type="ECO:0000313" key="2">
    <source>
        <dbReference type="EMBL" id="KAH3789622.1"/>
    </source>
</evidence>
<dbReference type="AlphaFoldDB" id="A0A9D4IYY6"/>
<feature type="region of interest" description="Disordered" evidence="1">
    <location>
        <begin position="1"/>
        <end position="63"/>
    </location>
</feature>
<proteinExistence type="predicted"/>
<evidence type="ECO:0000256" key="1">
    <source>
        <dbReference type="SAM" id="MobiDB-lite"/>
    </source>
</evidence>
<name>A0A9D4IYY6_DREPO</name>
<organism evidence="2 3">
    <name type="scientific">Dreissena polymorpha</name>
    <name type="common">Zebra mussel</name>
    <name type="synonym">Mytilus polymorpha</name>
    <dbReference type="NCBI Taxonomy" id="45954"/>
    <lineage>
        <taxon>Eukaryota</taxon>
        <taxon>Metazoa</taxon>
        <taxon>Spiralia</taxon>
        <taxon>Lophotrochozoa</taxon>
        <taxon>Mollusca</taxon>
        <taxon>Bivalvia</taxon>
        <taxon>Autobranchia</taxon>
        <taxon>Heteroconchia</taxon>
        <taxon>Euheterodonta</taxon>
        <taxon>Imparidentia</taxon>
        <taxon>Neoheterodontei</taxon>
        <taxon>Myida</taxon>
        <taxon>Dreissenoidea</taxon>
        <taxon>Dreissenidae</taxon>
        <taxon>Dreissena</taxon>
    </lineage>
</organism>
<reference evidence="2" key="1">
    <citation type="journal article" date="2019" name="bioRxiv">
        <title>The Genome of the Zebra Mussel, Dreissena polymorpha: A Resource for Invasive Species Research.</title>
        <authorList>
            <person name="McCartney M.A."/>
            <person name="Auch B."/>
            <person name="Kono T."/>
            <person name="Mallez S."/>
            <person name="Zhang Y."/>
            <person name="Obille A."/>
            <person name="Becker A."/>
            <person name="Abrahante J.E."/>
            <person name="Garbe J."/>
            <person name="Badalamenti J.P."/>
            <person name="Herman A."/>
            <person name="Mangelson H."/>
            <person name="Liachko I."/>
            <person name="Sullivan S."/>
            <person name="Sone E.D."/>
            <person name="Koren S."/>
            <person name="Silverstein K.A.T."/>
            <person name="Beckman K.B."/>
            <person name="Gohl D.M."/>
        </authorList>
    </citation>
    <scope>NUCLEOTIDE SEQUENCE</scope>
    <source>
        <strain evidence="2">Duluth1</strain>
        <tissue evidence="2">Whole animal</tissue>
    </source>
</reference>
<reference evidence="2" key="2">
    <citation type="submission" date="2020-11" db="EMBL/GenBank/DDBJ databases">
        <authorList>
            <person name="McCartney M.A."/>
            <person name="Auch B."/>
            <person name="Kono T."/>
            <person name="Mallez S."/>
            <person name="Becker A."/>
            <person name="Gohl D.M."/>
            <person name="Silverstein K.A.T."/>
            <person name="Koren S."/>
            <person name="Bechman K.B."/>
            <person name="Herman A."/>
            <person name="Abrahante J.E."/>
            <person name="Garbe J."/>
        </authorList>
    </citation>
    <scope>NUCLEOTIDE SEQUENCE</scope>
    <source>
        <strain evidence="2">Duluth1</strain>
        <tissue evidence="2">Whole animal</tissue>
    </source>
</reference>
<gene>
    <name evidence="2" type="ORF">DPMN_167807</name>
</gene>
<comment type="caution">
    <text evidence="2">The sequence shown here is derived from an EMBL/GenBank/DDBJ whole genome shotgun (WGS) entry which is preliminary data.</text>
</comment>
<evidence type="ECO:0000313" key="3">
    <source>
        <dbReference type="Proteomes" id="UP000828390"/>
    </source>
</evidence>
<accession>A0A9D4IYY6</accession>
<protein>
    <submittedName>
        <fullName evidence="2">Uncharacterized protein</fullName>
    </submittedName>
</protein>